<keyword evidence="2" id="KW-1185">Reference proteome</keyword>
<dbReference type="EMBL" id="KZ826030">
    <property type="protein sequence ID" value="PYH89420.1"/>
    <property type="molecule type" value="Genomic_DNA"/>
</dbReference>
<organism evidence="1 2">
    <name type="scientific">Aspergillus ellipticus CBS 707.79</name>
    <dbReference type="NCBI Taxonomy" id="1448320"/>
    <lineage>
        <taxon>Eukaryota</taxon>
        <taxon>Fungi</taxon>
        <taxon>Dikarya</taxon>
        <taxon>Ascomycota</taxon>
        <taxon>Pezizomycotina</taxon>
        <taxon>Eurotiomycetes</taxon>
        <taxon>Eurotiomycetidae</taxon>
        <taxon>Eurotiales</taxon>
        <taxon>Aspergillaceae</taxon>
        <taxon>Aspergillus</taxon>
        <taxon>Aspergillus subgen. Circumdati</taxon>
    </lineage>
</organism>
<dbReference type="VEuPathDB" id="FungiDB:BO71DRAFT_403066"/>
<protein>
    <submittedName>
        <fullName evidence="1">Uncharacterized protein</fullName>
    </submittedName>
</protein>
<accession>A0A319CX44</accession>
<gene>
    <name evidence="1" type="ORF">BO71DRAFT_403066</name>
</gene>
<name>A0A319CX44_9EURO</name>
<sequence>MKPSPCSLLLASLNIHPKQDPSTPDHAHASPLPMPIIIPPDPFWRRRVQSVLSHGIPQPQHPLCPQYPRS</sequence>
<proteinExistence type="predicted"/>
<reference evidence="1 2" key="1">
    <citation type="submission" date="2018-02" db="EMBL/GenBank/DDBJ databases">
        <title>The genomes of Aspergillus section Nigri reveals drivers in fungal speciation.</title>
        <authorList>
            <consortium name="DOE Joint Genome Institute"/>
            <person name="Vesth T.C."/>
            <person name="Nybo J."/>
            <person name="Theobald S."/>
            <person name="Brandl J."/>
            <person name="Frisvad J.C."/>
            <person name="Nielsen K.F."/>
            <person name="Lyhne E.K."/>
            <person name="Kogle M.E."/>
            <person name="Kuo A."/>
            <person name="Riley R."/>
            <person name="Clum A."/>
            <person name="Nolan M."/>
            <person name="Lipzen A."/>
            <person name="Salamov A."/>
            <person name="Henrissat B."/>
            <person name="Wiebenga A."/>
            <person name="De vries R.P."/>
            <person name="Grigoriev I.V."/>
            <person name="Mortensen U.H."/>
            <person name="Andersen M.R."/>
            <person name="Baker S.E."/>
        </authorList>
    </citation>
    <scope>NUCLEOTIDE SEQUENCE [LARGE SCALE GENOMIC DNA]</scope>
    <source>
        <strain evidence="1 2">CBS 707.79</strain>
    </source>
</reference>
<evidence type="ECO:0000313" key="1">
    <source>
        <dbReference type="EMBL" id="PYH89420.1"/>
    </source>
</evidence>
<evidence type="ECO:0000313" key="2">
    <source>
        <dbReference type="Proteomes" id="UP000247810"/>
    </source>
</evidence>
<dbReference type="AlphaFoldDB" id="A0A319CX44"/>
<dbReference type="Proteomes" id="UP000247810">
    <property type="component" value="Unassembled WGS sequence"/>
</dbReference>